<dbReference type="AlphaFoldDB" id="A0A165YBB8"/>
<dbReference type="PATRIC" id="fig|989403.3.peg.2751"/>
<protein>
    <submittedName>
        <fullName evidence="1">PhoP regulatory network protein YrbL</fullName>
    </submittedName>
</protein>
<evidence type="ECO:0000313" key="2">
    <source>
        <dbReference type="Proteomes" id="UP000076577"/>
    </source>
</evidence>
<proteinExistence type="predicted"/>
<organism evidence="1 2">
    <name type="scientific">Pseudovibrio axinellae</name>
    <dbReference type="NCBI Taxonomy" id="989403"/>
    <lineage>
        <taxon>Bacteria</taxon>
        <taxon>Pseudomonadati</taxon>
        <taxon>Pseudomonadota</taxon>
        <taxon>Alphaproteobacteria</taxon>
        <taxon>Hyphomicrobiales</taxon>
        <taxon>Stappiaceae</taxon>
        <taxon>Pseudovibrio</taxon>
    </lineage>
</organism>
<sequence length="243" mass="28526">MICKGLKFSEKTGFKLSLPQESQVYQVGEFIRGGGFRDTYECATDTTKMLKFDRYEEGTRKVKTRGKLKDLFRKVRARFGYKKQRLRGNEDELQGWQHIRDVGLAQHKSFAQVYGMVETDRGPALLTEKIVNFWHPEIKSVRQYIGRYGRVQDEQLVQALIEYFKVLRTHHVSCFADRPENMGIVLDENGKIYIKCFDVKQYLNHQLLPLHKIEYFSKKRIVRRLDRHLDMLSGENAGDGNKI</sequence>
<comment type="caution">
    <text evidence="1">The sequence shown here is derived from an EMBL/GenBank/DDBJ whole genome shotgun (WGS) entry which is preliminary data.</text>
</comment>
<evidence type="ECO:0000313" key="1">
    <source>
        <dbReference type="EMBL" id="KZL18635.1"/>
    </source>
</evidence>
<reference evidence="1 2" key="1">
    <citation type="journal article" date="2016" name="Front. Microbiol.">
        <title>Comparative Genomic Analysis Reveals a Diverse Repertoire of Genes Involved in Prokaryote-Eukaryote Interactions within the Pseudovibrio Genus.</title>
        <authorList>
            <person name="Romano S."/>
            <person name="Fernandez-Guerra A."/>
            <person name="Reen F.J."/>
            <person name="Glockner F.O."/>
            <person name="Crowley S.P."/>
            <person name="O'Sullivan O."/>
            <person name="Cotter P.D."/>
            <person name="Adams C."/>
            <person name="Dobson A.D."/>
            <person name="O'Gara F."/>
        </authorList>
    </citation>
    <scope>NUCLEOTIDE SEQUENCE [LARGE SCALE GENOMIC DNA]</scope>
    <source>
        <strain evidence="1 2">Ad2</strain>
    </source>
</reference>
<name>A0A165YBB8_9HYPH</name>
<keyword evidence="2" id="KW-1185">Reference proteome</keyword>
<gene>
    <name evidence="1" type="ORF">PsAD2_02576</name>
</gene>
<dbReference type="EMBL" id="LMCB01000019">
    <property type="protein sequence ID" value="KZL18635.1"/>
    <property type="molecule type" value="Genomic_DNA"/>
</dbReference>
<accession>A0A165YBB8</accession>
<dbReference type="InterPro" id="IPR019647">
    <property type="entry name" value="PhoP_reg_network_YrbL"/>
</dbReference>
<dbReference type="STRING" id="989403.SAMN05421798_11912"/>
<dbReference type="Proteomes" id="UP000076577">
    <property type="component" value="Unassembled WGS sequence"/>
</dbReference>
<dbReference type="Pfam" id="PF10707">
    <property type="entry name" value="YrbL-PhoP_reg"/>
    <property type="match status" value="1"/>
</dbReference>